<evidence type="ECO:0000313" key="2">
    <source>
        <dbReference type="Proteomes" id="UP000683925"/>
    </source>
</evidence>
<keyword evidence="2" id="KW-1185">Reference proteome</keyword>
<sequence length="469" mass="55628">MSFACLSNLIDFFSIYQIVNLQMQQGKGIEKYFYYPGYLIGKGNYDCVYQGVDQSTQTDVAIKNCQKVQVRRESYSEKAFINEMIILKKLRSKTIPVDLLSNIRTCQQGDLKKILQQSQLNEKETIKILLDILSEYQILFKVRHSRGEINEMFIYTSRRLATQIFKQKMLNQCVGTLLQPLINVIFGQLQYCFTNAYLVQIALAIMKHLKNFQNKFLKNLQSADLPICDCREINEKDKIDWVDNYNQILFRSNPFKKYMVILNKQSPAKKYHENQKIQNKLFILKYLLPKKLNIDDLNLLLQSIDKQFTIEDAEIVFNKLNHNNRDTIPFECILLWFSQNDIILAQVLDTCWLYQLSKINLKLIMYLMSQLFEKDQIRFQLYKYVKNAEFHKIRKSAQINSSKFCQTLILRCQRLILLFCIVKLNRTIKDSLEGSPSKKFFMKNLNQRMQMMIFHSPQYIFLFKDLVQN</sequence>
<comment type="caution">
    <text evidence="1">The sequence shown here is derived from an EMBL/GenBank/DDBJ whole genome shotgun (WGS) entry which is preliminary data.</text>
</comment>
<proteinExistence type="predicted"/>
<organism evidence="1 2">
    <name type="scientific">Paramecium octaurelia</name>
    <dbReference type="NCBI Taxonomy" id="43137"/>
    <lineage>
        <taxon>Eukaryota</taxon>
        <taxon>Sar</taxon>
        <taxon>Alveolata</taxon>
        <taxon>Ciliophora</taxon>
        <taxon>Intramacronucleata</taxon>
        <taxon>Oligohymenophorea</taxon>
        <taxon>Peniculida</taxon>
        <taxon>Parameciidae</taxon>
        <taxon>Paramecium</taxon>
    </lineage>
</organism>
<dbReference type="AlphaFoldDB" id="A0A8S1VN37"/>
<accession>A0A8S1VN37</accession>
<dbReference type="OrthoDB" id="40902at2759"/>
<dbReference type="Proteomes" id="UP000683925">
    <property type="component" value="Unassembled WGS sequence"/>
</dbReference>
<evidence type="ECO:0008006" key="3">
    <source>
        <dbReference type="Google" id="ProtNLM"/>
    </source>
</evidence>
<name>A0A8S1VN37_PAROT</name>
<evidence type="ECO:0000313" key="1">
    <source>
        <dbReference type="EMBL" id="CAD8179378.1"/>
    </source>
</evidence>
<protein>
    <recommendedName>
        <fullName evidence="3">Protein kinase domain-containing protein</fullName>
    </recommendedName>
</protein>
<dbReference type="EMBL" id="CAJJDP010000071">
    <property type="protein sequence ID" value="CAD8179378.1"/>
    <property type="molecule type" value="Genomic_DNA"/>
</dbReference>
<gene>
    <name evidence="1" type="ORF">POCTA_138.1.T0720269</name>
</gene>
<reference evidence="1" key="1">
    <citation type="submission" date="2021-01" db="EMBL/GenBank/DDBJ databases">
        <authorList>
            <consortium name="Genoscope - CEA"/>
            <person name="William W."/>
        </authorList>
    </citation>
    <scope>NUCLEOTIDE SEQUENCE</scope>
</reference>